<keyword evidence="1" id="KW-0732">Signal</keyword>
<gene>
    <name evidence="2" type="ORF">BWR18_08705</name>
</gene>
<protein>
    <submittedName>
        <fullName evidence="2">Uncharacterized protein</fullName>
    </submittedName>
</protein>
<dbReference type="STRING" id="299262.BWR18_08705"/>
<evidence type="ECO:0000313" key="3">
    <source>
        <dbReference type="Proteomes" id="UP000186336"/>
    </source>
</evidence>
<evidence type="ECO:0000313" key="2">
    <source>
        <dbReference type="EMBL" id="APX13779.1"/>
    </source>
</evidence>
<proteinExistence type="predicted"/>
<organism evidence="2 3">
    <name type="scientific">Tateyamaria omphalii</name>
    <dbReference type="NCBI Taxonomy" id="299262"/>
    <lineage>
        <taxon>Bacteria</taxon>
        <taxon>Pseudomonadati</taxon>
        <taxon>Pseudomonadota</taxon>
        <taxon>Alphaproteobacteria</taxon>
        <taxon>Rhodobacterales</taxon>
        <taxon>Roseobacteraceae</taxon>
        <taxon>Tateyamaria</taxon>
    </lineage>
</organism>
<dbReference type="EMBL" id="CP019312">
    <property type="protein sequence ID" value="APX13779.1"/>
    <property type="molecule type" value="Genomic_DNA"/>
</dbReference>
<dbReference type="KEGG" id="tom:BWR18_08705"/>
<reference evidence="2 3" key="1">
    <citation type="submission" date="2017-01" db="EMBL/GenBank/DDBJ databases">
        <title>Complete genome of Tateyamaria omphalii DOK1-4 isolated from seawater in Dokdo.</title>
        <authorList>
            <person name="Kim J.H."/>
            <person name="Chi W.-J."/>
        </authorList>
    </citation>
    <scope>NUCLEOTIDE SEQUENCE [LARGE SCALE GENOMIC DNA]</scope>
    <source>
        <strain evidence="2 3">DOK1-4</strain>
    </source>
</reference>
<evidence type="ECO:0000256" key="1">
    <source>
        <dbReference type="SAM" id="SignalP"/>
    </source>
</evidence>
<feature type="chain" id="PRO_5012230447" evidence="1">
    <location>
        <begin position="22"/>
        <end position="156"/>
    </location>
</feature>
<feature type="signal peptide" evidence="1">
    <location>
        <begin position="1"/>
        <end position="21"/>
    </location>
</feature>
<name>A0A1P8N0U5_9RHOB</name>
<keyword evidence="3" id="KW-1185">Reference proteome</keyword>
<dbReference type="AlphaFoldDB" id="A0A1P8N0U5"/>
<accession>A0A1P8N0U5</accession>
<dbReference type="Proteomes" id="UP000186336">
    <property type="component" value="Chromosome"/>
</dbReference>
<sequence length="156" mass="16955">MFKNSVYGTVVALVLAAPASAVTLTECDRTTHISHGGETAHVDLGMGRVMWRDWWSQEGTATSFTLVDCAPGVALSFRTQEENMGNAMPFDRTEKALAVIKRHENGARAFATFDRMAADLDGIARNIEIITLDAEPCACAALYPEARGEKVEFMLG</sequence>